<dbReference type="EMBL" id="LCOY01000060">
    <property type="protein sequence ID" value="KKU86229.1"/>
    <property type="molecule type" value="Genomic_DNA"/>
</dbReference>
<evidence type="ECO:0000313" key="1">
    <source>
        <dbReference type="EMBL" id="KKU86229.1"/>
    </source>
</evidence>
<evidence type="ECO:0008006" key="3">
    <source>
        <dbReference type="Google" id="ProtNLM"/>
    </source>
</evidence>
<comment type="caution">
    <text evidence="1">The sequence shown here is derived from an EMBL/GenBank/DDBJ whole genome shotgun (WGS) entry which is preliminary data.</text>
</comment>
<name>A0A0G1TWV8_9BACT</name>
<accession>A0A0G1TWV8</accession>
<sequence>MNKDALLATIIGFGIGLVITGALLLGPTLSASFPAFSLPKINFPKFTQQSAQPTLPAQPKELAVVITSPLAEAIEPNDTVLVSGTTLPEALVVVSGASDEDVVKTNGDGAYAGKIALTEGENIITVTAYKDGSTASQTVTVFYTPEEF</sequence>
<organism evidence="1 2">
    <name type="scientific">Candidatus Gottesmanbacteria bacterium GW2011_GWA2_47_9</name>
    <dbReference type="NCBI Taxonomy" id="1618445"/>
    <lineage>
        <taxon>Bacteria</taxon>
        <taxon>Candidatus Gottesmaniibacteriota</taxon>
    </lineage>
</organism>
<dbReference type="InterPro" id="IPR013783">
    <property type="entry name" value="Ig-like_fold"/>
</dbReference>
<dbReference type="Proteomes" id="UP000034739">
    <property type="component" value="Unassembled WGS sequence"/>
</dbReference>
<dbReference type="PROSITE" id="PS00430">
    <property type="entry name" value="TONB_DEPENDENT_REC_1"/>
    <property type="match status" value="1"/>
</dbReference>
<dbReference type="Pfam" id="PF09136">
    <property type="entry name" value="Glucodextran_B"/>
    <property type="match status" value="1"/>
</dbReference>
<dbReference type="Gene3D" id="2.60.40.10">
    <property type="entry name" value="Immunoglobulins"/>
    <property type="match status" value="1"/>
</dbReference>
<dbReference type="InterPro" id="IPR010916">
    <property type="entry name" value="TonB_box_CS"/>
</dbReference>
<reference evidence="1 2" key="1">
    <citation type="journal article" date="2015" name="Nature">
        <title>rRNA introns, odd ribosomes, and small enigmatic genomes across a large radiation of phyla.</title>
        <authorList>
            <person name="Brown C.T."/>
            <person name="Hug L.A."/>
            <person name="Thomas B.C."/>
            <person name="Sharon I."/>
            <person name="Castelle C.J."/>
            <person name="Singh A."/>
            <person name="Wilkins M.J."/>
            <person name="Williams K.H."/>
            <person name="Banfield J.F."/>
        </authorList>
    </citation>
    <scope>NUCLEOTIDE SEQUENCE [LARGE SCALE GENOMIC DNA]</scope>
</reference>
<gene>
    <name evidence="1" type="ORF">UY16_C0060G0009</name>
</gene>
<evidence type="ECO:0000313" key="2">
    <source>
        <dbReference type="Proteomes" id="UP000034739"/>
    </source>
</evidence>
<protein>
    <recommendedName>
        <fullName evidence="3">Polymorphic outer membrane protein</fullName>
    </recommendedName>
</protein>
<proteinExistence type="predicted"/>
<dbReference type="AlphaFoldDB" id="A0A0G1TWV8"/>